<proteinExistence type="predicted"/>
<sequence>MYKEFWDNVGTISTRTFKECRSQRGESTDRELHANEERSISWEYRTTRNKYVSPNYFDWNLFGGNWVKAHGACVRNYDSRQLVRHDAYNREYLVTLARRRVLRFSETEPRINPDIRSEDRPTKVKTVLLAGTYLDKTAAFYGVARHGTRTEKR</sequence>
<gene>
    <name evidence="1" type="ORF">NW755_003853</name>
</gene>
<dbReference type="Proteomes" id="UP001152087">
    <property type="component" value="Unassembled WGS sequence"/>
</dbReference>
<protein>
    <submittedName>
        <fullName evidence="1">Uncharacterized protein</fullName>
    </submittedName>
</protein>
<evidence type="ECO:0000313" key="1">
    <source>
        <dbReference type="EMBL" id="KAJ4192706.1"/>
    </source>
</evidence>
<keyword evidence="2" id="KW-1185">Reference proteome</keyword>
<evidence type="ECO:0000313" key="2">
    <source>
        <dbReference type="Proteomes" id="UP001152087"/>
    </source>
</evidence>
<dbReference type="OrthoDB" id="10530601at2759"/>
<accession>A0A9W8RAJ2</accession>
<reference evidence="1" key="1">
    <citation type="submission" date="2022-09" db="EMBL/GenBank/DDBJ databases">
        <title>Fusarium specimens isolated from Avocado Roots.</title>
        <authorList>
            <person name="Stajich J."/>
            <person name="Roper C."/>
            <person name="Heimlech-Rivalta G."/>
        </authorList>
    </citation>
    <scope>NUCLEOTIDE SEQUENCE</scope>
    <source>
        <strain evidence="1">A02</strain>
    </source>
</reference>
<dbReference type="EMBL" id="JAOQAV010000007">
    <property type="protein sequence ID" value="KAJ4192706.1"/>
    <property type="molecule type" value="Genomic_DNA"/>
</dbReference>
<dbReference type="AlphaFoldDB" id="A0A9W8RAJ2"/>
<name>A0A9W8RAJ2_9HYPO</name>
<organism evidence="1 2">
    <name type="scientific">Fusarium falciforme</name>
    <dbReference type="NCBI Taxonomy" id="195108"/>
    <lineage>
        <taxon>Eukaryota</taxon>
        <taxon>Fungi</taxon>
        <taxon>Dikarya</taxon>
        <taxon>Ascomycota</taxon>
        <taxon>Pezizomycotina</taxon>
        <taxon>Sordariomycetes</taxon>
        <taxon>Hypocreomycetidae</taxon>
        <taxon>Hypocreales</taxon>
        <taxon>Nectriaceae</taxon>
        <taxon>Fusarium</taxon>
        <taxon>Fusarium solani species complex</taxon>
    </lineage>
</organism>
<comment type="caution">
    <text evidence="1">The sequence shown here is derived from an EMBL/GenBank/DDBJ whole genome shotgun (WGS) entry which is preliminary data.</text>
</comment>